<dbReference type="FunCoup" id="D8RFM7">
    <property type="interactions" value="1722"/>
</dbReference>
<sequence>PSVALRNAEKSMQLPIDYYQILGAEPHFSTDAVMRAYEARVSNPPTEGFSVELLKARQQILKVACDTLADRDLRDEYDHGLKEDEAGTLVVEVPWSKIPAALCLLQEAGEAEVVLQVGEALLDENLKKPFKQDVVLVTALAYVELSREAMTENPPAVIRSCDMLNGALRLLQAGGNMLAPSLQEEVYETLEEITPRCVLELLALPLDEEHKSQRSEGLQEVRNILWTAGEGGLMAPVGGYTREQFMKEALSRMTACEQVALFTETPTNIPAEKLEIYSAALAHVAEGFKTKKPRLIQEGGSLFTQLHQSLGDRNDNHLITDEQRDVMLGRALSALLLGEVENCKNFLGLNDVNSPDRCPEVADFVLSGTDGNGDSDLLPGLCKLLESWLAEEVFTNFRETADFHVSLSDYYDDAEVLGYLEKLEKGSFPQEAAAAIARLGEGVTKHSSNRLLPLQIACIAAVFGGLAIASVSYPPFQKVLKSWRVAPLVPALTSAMTLRKGMLCADWVELFSIVFLPVGTTEQKEVLRMDARLAEQLIRKWQAAKAKALGVTRGITQLNEILDGQMLKSWTDRAVEVAKHGWYWEYKLLEINIDSVTISEDGRRAMVEATLEETARLYDSNNPQRNDSYKSSYTTRYELHYGDAGWRITDGAVLRT</sequence>
<dbReference type="PANTHER" id="PTHR33925:SF1">
    <property type="entry name" value="PROTEIN ACCUMULATION AND REPLICATION OF CHLOROPLASTS 6, CHLOROPLASTIC"/>
    <property type="match status" value="1"/>
</dbReference>
<dbReference type="EMBL" id="GL377578">
    <property type="protein sequence ID" value="EFJ29146.1"/>
    <property type="molecule type" value="Genomic_DNA"/>
</dbReference>
<dbReference type="AlphaFoldDB" id="D8RFM7"/>
<reference evidence="4 5" key="1">
    <citation type="journal article" date="2011" name="Science">
        <title>The Selaginella genome identifies genetic changes associated with the evolution of vascular plants.</title>
        <authorList>
            <person name="Banks J.A."/>
            <person name="Nishiyama T."/>
            <person name="Hasebe M."/>
            <person name="Bowman J.L."/>
            <person name="Gribskov M."/>
            <person name="dePamphilis C."/>
            <person name="Albert V.A."/>
            <person name="Aono N."/>
            <person name="Aoyama T."/>
            <person name="Ambrose B.A."/>
            <person name="Ashton N.W."/>
            <person name="Axtell M.J."/>
            <person name="Barker E."/>
            <person name="Barker M.S."/>
            <person name="Bennetzen J.L."/>
            <person name="Bonawitz N.D."/>
            <person name="Chapple C."/>
            <person name="Cheng C."/>
            <person name="Correa L.G."/>
            <person name="Dacre M."/>
            <person name="DeBarry J."/>
            <person name="Dreyer I."/>
            <person name="Elias M."/>
            <person name="Engstrom E.M."/>
            <person name="Estelle M."/>
            <person name="Feng L."/>
            <person name="Finet C."/>
            <person name="Floyd S.K."/>
            <person name="Frommer W.B."/>
            <person name="Fujita T."/>
            <person name="Gramzow L."/>
            <person name="Gutensohn M."/>
            <person name="Harholt J."/>
            <person name="Hattori M."/>
            <person name="Heyl A."/>
            <person name="Hirai T."/>
            <person name="Hiwatashi Y."/>
            <person name="Ishikawa M."/>
            <person name="Iwata M."/>
            <person name="Karol K.G."/>
            <person name="Koehler B."/>
            <person name="Kolukisaoglu U."/>
            <person name="Kubo M."/>
            <person name="Kurata T."/>
            <person name="Lalonde S."/>
            <person name="Li K."/>
            <person name="Li Y."/>
            <person name="Litt A."/>
            <person name="Lyons E."/>
            <person name="Manning G."/>
            <person name="Maruyama T."/>
            <person name="Michael T.P."/>
            <person name="Mikami K."/>
            <person name="Miyazaki S."/>
            <person name="Morinaga S."/>
            <person name="Murata T."/>
            <person name="Mueller-Roeber B."/>
            <person name="Nelson D.R."/>
            <person name="Obara M."/>
            <person name="Oguri Y."/>
            <person name="Olmstead R.G."/>
            <person name="Onodera N."/>
            <person name="Petersen B.L."/>
            <person name="Pils B."/>
            <person name="Prigge M."/>
            <person name="Rensing S.A."/>
            <person name="Riano-Pachon D.M."/>
            <person name="Roberts A.W."/>
            <person name="Sato Y."/>
            <person name="Scheller H.V."/>
            <person name="Schulz B."/>
            <person name="Schulz C."/>
            <person name="Shakirov E.V."/>
            <person name="Shibagaki N."/>
            <person name="Shinohara N."/>
            <person name="Shippen D.E."/>
            <person name="Soerensen I."/>
            <person name="Sotooka R."/>
            <person name="Sugimoto N."/>
            <person name="Sugita M."/>
            <person name="Sumikawa N."/>
            <person name="Tanurdzic M."/>
            <person name="Theissen G."/>
            <person name="Ulvskov P."/>
            <person name="Wakazuki S."/>
            <person name="Weng J.K."/>
            <person name="Willats W.W."/>
            <person name="Wipf D."/>
            <person name="Wolf P.G."/>
            <person name="Yang L."/>
            <person name="Zimmer A.D."/>
            <person name="Zhu Q."/>
            <person name="Mitros T."/>
            <person name="Hellsten U."/>
            <person name="Loque D."/>
            <person name="Otillar R."/>
            <person name="Salamov A."/>
            <person name="Schmutz J."/>
            <person name="Shapiro H."/>
            <person name="Lindquist E."/>
            <person name="Lucas S."/>
            <person name="Rokhsar D."/>
            <person name="Grigoriev I.V."/>
        </authorList>
    </citation>
    <scope>NUCLEOTIDE SEQUENCE [LARGE SCALE GENOMIC DNA]</scope>
</reference>
<dbReference type="GO" id="GO:0010020">
    <property type="term" value="P:chloroplast fission"/>
    <property type="evidence" value="ECO:0000318"/>
    <property type="project" value="GO_Central"/>
</dbReference>
<dbReference type="Pfam" id="PF23468">
    <property type="entry name" value="ARC6"/>
    <property type="match status" value="1"/>
</dbReference>
<dbReference type="InterPro" id="IPR057137">
    <property type="entry name" value="CDP1-like_a_solenoid_2"/>
</dbReference>
<protein>
    <submittedName>
        <fullName evidence="4">Uncharacterized protein</fullName>
    </submittedName>
</protein>
<dbReference type="InParanoid" id="D8RFM7"/>
<dbReference type="InterPro" id="IPR025344">
    <property type="entry name" value="CDP1-like_IMS"/>
</dbReference>
<organism evidence="5">
    <name type="scientific">Selaginella moellendorffii</name>
    <name type="common">Spikemoss</name>
    <dbReference type="NCBI Taxonomy" id="88036"/>
    <lineage>
        <taxon>Eukaryota</taxon>
        <taxon>Viridiplantae</taxon>
        <taxon>Streptophyta</taxon>
        <taxon>Embryophyta</taxon>
        <taxon>Tracheophyta</taxon>
        <taxon>Lycopodiopsida</taxon>
        <taxon>Selaginellales</taxon>
        <taxon>Selaginellaceae</taxon>
        <taxon>Selaginella</taxon>
    </lineage>
</organism>
<feature type="domain" description="Plastid division protein CDP1-like 1st alpha solenoid" evidence="3">
    <location>
        <begin position="92"/>
        <end position="232"/>
    </location>
</feature>
<feature type="domain" description="Plastid division protein CDP1-like 2nd alpha solenoid" evidence="2">
    <location>
        <begin position="252"/>
        <end position="440"/>
    </location>
</feature>
<evidence type="ECO:0000259" key="3">
    <source>
        <dbReference type="Pfam" id="PF25515"/>
    </source>
</evidence>
<feature type="domain" description="Plastid division protein CDP1-like IMS" evidence="1">
    <location>
        <begin position="534"/>
        <end position="649"/>
    </location>
</feature>
<feature type="non-terminal residue" evidence="4">
    <location>
        <position position="1"/>
    </location>
</feature>
<dbReference type="Pfam" id="PF25515">
    <property type="entry name" value="Arm_PDR"/>
    <property type="match status" value="1"/>
</dbReference>
<evidence type="ECO:0000313" key="5">
    <source>
        <dbReference type="Proteomes" id="UP000001514"/>
    </source>
</evidence>
<dbReference type="InterPro" id="IPR036869">
    <property type="entry name" value="J_dom_sf"/>
</dbReference>
<evidence type="ECO:0000259" key="1">
    <source>
        <dbReference type="Pfam" id="PF13355"/>
    </source>
</evidence>
<gene>
    <name evidence="4" type="ORF">SELMODRAFT_92361</name>
</gene>
<evidence type="ECO:0000313" key="4">
    <source>
        <dbReference type="EMBL" id="EFJ29146.1"/>
    </source>
</evidence>
<dbReference type="InterPro" id="IPR058032">
    <property type="entry name" value="CDP1-like_a_solenoid_1"/>
</dbReference>
<name>D8RFM7_SELML</name>
<dbReference type="KEGG" id="smo:SELMODRAFT_92361"/>
<dbReference type="HOGENOM" id="CLU_013174_0_0_1"/>
<keyword evidence="5" id="KW-1185">Reference proteome</keyword>
<dbReference type="STRING" id="88036.D8RFM7"/>
<proteinExistence type="predicted"/>
<dbReference type="InterPro" id="IPR044685">
    <property type="entry name" value="CPD1-like"/>
</dbReference>
<dbReference type="PANTHER" id="PTHR33925">
    <property type="entry name" value="PLASTID DIVISION PROTEIN CDP1, CHLOROPLASTIC-RELATED"/>
    <property type="match status" value="1"/>
</dbReference>
<evidence type="ECO:0000259" key="2">
    <source>
        <dbReference type="Pfam" id="PF23468"/>
    </source>
</evidence>
<dbReference type="Gramene" id="EFJ29146">
    <property type="protein sequence ID" value="EFJ29146"/>
    <property type="gene ID" value="SELMODRAFT_92361"/>
</dbReference>
<dbReference type="Pfam" id="PF13355">
    <property type="entry name" value="ARC6-like_IMS"/>
    <property type="match status" value="1"/>
</dbReference>
<dbReference type="SUPFAM" id="SSF46565">
    <property type="entry name" value="Chaperone J-domain"/>
    <property type="match status" value="1"/>
</dbReference>
<dbReference type="Proteomes" id="UP000001514">
    <property type="component" value="Unassembled WGS sequence"/>
</dbReference>
<dbReference type="OMA" id="CMLTERW"/>
<dbReference type="GO" id="GO:0009706">
    <property type="term" value="C:chloroplast inner membrane"/>
    <property type="evidence" value="ECO:0000318"/>
    <property type="project" value="GO_Central"/>
</dbReference>
<accession>D8RFM7</accession>
<dbReference type="eggNOG" id="ENOG502QQSA">
    <property type="taxonomic scope" value="Eukaryota"/>
</dbReference>